<sequence>MHPRLVYLAMEIAELLNGNLIEANVAACVLRANFDIKFWCKVLAFRRAYLQNQLCKFGEHPCEPVKENRPMYLQRLGKTTEDILVHGINQTCCSEEELPNITNVDVWYGNTRPQGIFKALSWKSRIPPYHSYIQTCEIRELQARAVKRSAL</sequence>
<dbReference type="AlphaFoldDB" id="A0A3B6JRK2"/>
<dbReference type="Gramene" id="TraesRN4D0100830400.1">
    <property type="protein sequence ID" value="TraesRN4D0100830400.1"/>
    <property type="gene ID" value="TraesRN4D0100830400"/>
</dbReference>
<dbReference type="Proteomes" id="UP000019116">
    <property type="component" value="Chromosome 4D"/>
</dbReference>
<organism evidence="1">
    <name type="scientific">Triticum aestivum</name>
    <name type="common">Wheat</name>
    <dbReference type="NCBI Taxonomy" id="4565"/>
    <lineage>
        <taxon>Eukaryota</taxon>
        <taxon>Viridiplantae</taxon>
        <taxon>Streptophyta</taxon>
        <taxon>Embryophyta</taxon>
        <taxon>Tracheophyta</taxon>
        <taxon>Spermatophyta</taxon>
        <taxon>Magnoliopsida</taxon>
        <taxon>Liliopsida</taxon>
        <taxon>Poales</taxon>
        <taxon>Poaceae</taxon>
        <taxon>BOP clade</taxon>
        <taxon>Pooideae</taxon>
        <taxon>Triticodae</taxon>
        <taxon>Triticeae</taxon>
        <taxon>Triticinae</taxon>
        <taxon>Triticum</taxon>
    </lineage>
</organism>
<reference evidence="1" key="2">
    <citation type="submission" date="2018-10" db="UniProtKB">
        <authorList>
            <consortium name="EnsemblPlants"/>
        </authorList>
    </citation>
    <scope>IDENTIFICATION</scope>
</reference>
<accession>A0A3B6JRK2</accession>
<dbReference type="Gramene" id="TraesCAD_scaffold_013034_01G000300.1">
    <property type="protein sequence ID" value="TraesCAD_scaffold_013034_01G000300.1"/>
    <property type="gene ID" value="TraesCAD_scaffold_013034_01G000300"/>
</dbReference>
<dbReference type="STRING" id="4565.A0A3B6JRK2"/>
<dbReference type="EnsemblPlants" id="TraesCS4D02G344600.1">
    <property type="protein sequence ID" value="TraesCS4D02G344600.1.cds1"/>
    <property type="gene ID" value="TraesCS4D02G344600"/>
</dbReference>
<dbReference type="Gramene" id="TraesCS4D02G344600.1">
    <property type="protein sequence ID" value="TraesCS4D02G344600.1.cds1"/>
    <property type="gene ID" value="TraesCS4D02G344600"/>
</dbReference>
<dbReference type="Gramene" id="TraesCLE_scaffold_010165_01G000400.1">
    <property type="protein sequence ID" value="TraesCLE_scaffold_010165_01G000400.1"/>
    <property type="gene ID" value="TraesCLE_scaffold_010165_01G000400"/>
</dbReference>
<keyword evidence="2" id="KW-1185">Reference proteome</keyword>
<name>A0A3B6JRK2_WHEAT</name>
<evidence type="ECO:0000313" key="1">
    <source>
        <dbReference type="EnsemblPlants" id="TraesCS4D02G344600.1.cds1"/>
    </source>
</evidence>
<proteinExistence type="predicted"/>
<dbReference type="Gramene" id="TraesLDM4D03G02561470.1">
    <property type="protein sequence ID" value="TraesLDM4D03G02561470.1.CDS1"/>
    <property type="gene ID" value="TraesLDM4D03G02561470"/>
</dbReference>
<dbReference type="Gramene" id="TraesCS4D03G0799900.1">
    <property type="protein sequence ID" value="TraesCS4D03G0799900.1.CDS1"/>
    <property type="gene ID" value="TraesCS4D03G0799900"/>
</dbReference>
<evidence type="ECO:0000313" key="2">
    <source>
        <dbReference type="Proteomes" id="UP000019116"/>
    </source>
</evidence>
<dbReference type="PANTHER" id="PTHR33377:SF23">
    <property type="entry name" value="NB-ARC DOMAIN-CONTAINING PROTEIN"/>
    <property type="match status" value="1"/>
</dbReference>
<dbReference type="Gramene" id="TraesROB_scaffold_006960_01G000500.1">
    <property type="protein sequence ID" value="TraesROB_scaffold_006960_01G000500.1"/>
    <property type="gene ID" value="TraesROB_scaffold_006960_01G000500"/>
</dbReference>
<dbReference type="Gramene" id="TraesWEE_scaffold_049309_01G000400.1">
    <property type="protein sequence ID" value="TraesWEE_scaffold_049309_01G000400.1"/>
    <property type="gene ID" value="TraesWEE_scaffold_049309_01G000400"/>
</dbReference>
<reference evidence="1" key="1">
    <citation type="submission" date="2018-08" db="EMBL/GenBank/DDBJ databases">
        <authorList>
            <person name="Rossello M."/>
        </authorList>
    </citation>
    <scope>NUCLEOTIDE SEQUENCE [LARGE SCALE GENOMIC DNA]</scope>
    <source>
        <strain evidence="1">cv. Chinese Spring</strain>
    </source>
</reference>
<protein>
    <submittedName>
        <fullName evidence="1">Uncharacterized protein</fullName>
    </submittedName>
</protein>
<dbReference type="PANTHER" id="PTHR33377">
    <property type="entry name" value="OS10G0134700 PROTEIN-RELATED"/>
    <property type="match status" value="1"/>
</dbReference>
<dbReference type="OrthoDB" id="686556at2759"/>